<feature type="transmembrane region" description="Helical" evidence="1">
    <location>
        <begin position="42"/>
        <end position="61"/>
    </location>
</feature>
<reference evidence="2 3" key="1">
    <citation type="journal article" date="2016" name="Mol. Biol. Evol.">
        <title>Comparative Genomics of Early-Diverging Mushroom-Forming Fungi Provides Insights into the Origins of Lignocellulose Decay Capabilities.</title>
        <authorList>
            <person name="Nagy L.G."/>
            <person name="Riley R."/>
            <person name="Tritt A."/>
            <person name="Adam C."/>
            <person name="Daum C."/>
            <person name="Floudas D."/>
            <person name="Sun H."/>
            <person name="Yadav J.S."/>
            <person name="Pangilinan J."/>
            <person name="Larsson K.H."/>
            <person name="Matsuura K."/>
            <person name="Barry K."/>
            <person name="Labutti K."/>
            <person name="Kuo R."/>
            <person name="Ohm R.A."/>
            <person name="Bhattacharya S.S."/>
            <person name="Shirouzu T."/>
            <person name="Yoshinaga Y."/>
            <person name="Martin F.M."/>
            <person name="Grigoriev I.V."/>
            <person name="Hibbett D.S."/>
        </authorList>
    </citation>
    <scope>NUCLEOTIDE SEQUENCE [LARGE SCALE GENOMIC DNA]</scope>
    <source>
        <strain evidence="2 3">CBS 109695</strain>
    </source>
</reference>
<organism evidence="2 3">
    <name type="scientific">Athelia psychrophila</name>
    <dbReference type="NCBI Taxonomy" id="1759441"/>
    <lineage>
        <taxon>Eukaryota</taxon>
        <taxon>Fungi</taxon>
        <taxon>Dikarya</taxon>
        <taxon>Basidiomycota</taxon>
        <taxon>Agaricomycotina</taxon>
        <taxon>Agaricomycetes</taxon>
        <taxon>Agaricomycetidae</taxon>
        <taxon>Atheliales</taxon>
        <taxon>Atheliaceae</taxon>
        <taxon>Athelia</taxon>
    </lineage>
</organism>
<dbReference type="AlphaFoldDB" id="A0A166GC39"/>
<gene>
    <name evidence="2" type="ORF">FIBSPDRAFT_23361</name>
</gene>
<keyword evidence="1" id="KW-0812">Transmembrane</keyword>
<protein>
    <submittedName>
        <fullName evidence="2">Uncharacterized protein</fullName>
    </submittedName>
</protein>
<evidence type="ECO:0000256" key="1">
    <source>
        <dbReference type="SAM" id="Phobius"/>
    </source>
</evidence>
<accession>A0A166GC39</accession>
<keyword evidence="1" id="KW-0472">Membrane</keyword>
<dbReference type="EMBL" id="KV417580">
    <property type="protein sequence ID" value="KZP17687.1"/>
    <property type="molecule type" value="Genomic_DNA"/>
</dbReference>
<evidence type="ECO:0000313" key="3">
    <source>
        <dbReference type="Proteomes" id="UP000076532"/>
    </source>
</evidence>
<evidence type="ECO:0000313" key="2">
    <source>
        <dbReference type="EMBL" id="KZP17687.1"/>
    </source>
</evidence>
<keyword evidence="3" id="KW-1185">Reference proteome</keyword>
<keyword evidence="1" id="KW-1133">Transmembrane helix</keyword>
<sequence length="66" mass="7680">MLYSSRPGHHSTIRMFNRHLIDGLYGYRGTSPYTIPSAGTRAVYWAIFIQVAYGCVHFYVLERDYC</sequence>
<dbReference type="Proteomes" id="UP000076532">
    <property type="component" value="Unassembled WGS sequence"/>
</dbReference>
<name>A0A166GC39_9AGAM</name>
<proteinExistence type="predicted"/>